<reference evidence="1" key="1">
    <citation type="submission" date="2017-06" db="EMBL/GenBank/DDBJ databases">
        <title>Novel phages from South African skin metaviromes.</title>
        <authorList>
            <person name="van Zyl L.J."/>
            <person name="Abrahams Y."/>
            <person name="Stander E.A."/>
            <person name="Kirby B.M."/>
            <person name="Clavaud C."/>
            <person name="Farcet C."/>
            <person name="Breton L."/>
            <person name="Trindade M.I."/>
        </authorList>
    </citation>
    <scope>NUCLEOTIDE SEQUENCE</scope>
</reference>
<gene>
    <name evidence="1" type="ORF">3S11_45</name>
</gene>
<accession>A0A2H4J2M2</accession>
<organism evidence="1">
    <name type="scientific">uncultured Caudovirales phage</name>
    <dbReference type="NCBI Taxonomy" id="2100421"/>
    <lineage>
        <taxon>Viruses</taxon>
        <taxon>Duplodnaviria</taxon>
        <taxon>Heunggongvirae</taxon>
        <taxon>Uroviricota</taxon>
        <taxon>Caudoviricetes</taxon>
        <taxon>Peduoviridae</taxon>
        <taxon>Maltschvirus</taxon>
        <taxon>Maltschvirus maltsch</taxon>
    </lineage>
</organism>
<name>A0A2H4J2M2_9CAUD</name>
<proteinExistence type="predicted"/>
<dbReference type="EMBL" id="MF417879">
    <property type="protein sequence ID" value="ASN68669.1"/>
    <property type="molecule type" value="Genomic_DNA"/>
</dbReference>
<sequence length="68" mass="8028">MMKFFKPMRGCRIFASDKHMTKPAGELIGWCEKVDGNICLFKPPCSPEIDRFIWRFKDGPSDWYYYAA</sequence>
<protein>
    <submittedName>
        <fullName evidence="1">Uncharacterized protein</fullName>
    </submittedName>
</protein>
<evidence type="ECO:0000313" key="1">
    <source>
        <dbReference type="EMBL" id="ASN68669.1"/>
    </source>
</evidence>